<protein>
    <submittedName>
        <fullName evidence="1">Uncharacterized protein</fullName>
    </submittedName>
</protein>
<dbReference type="AntiFam" id="ANF00097">
    <property type="entry name" value="Shadow ORF (opposite CRYZ)"/>
</dbReference>
<dbReference type="Proteomes" id="UP000463951">
    <property type="component" value="Chromosome"/>
</dbReference>
<evidence type="ECO:0000313" key="1">
    <source>
        <dbReference type="EMBL" id="BBJ37767.1"/>
    </source>
</evidence>
<gene>
    <name evidence="1" type="ORF">SSPO_004850</name>
</gene>
<organism evidence="1 2">
    <name type="scientific">Streptomyces antimycoticus</name>
    <dbReference type="NCBI Taxonomy" id="68175"/>
    <lineage>
        <taxon>Bacteria</taxon>
        <taxon>Bacillati</taxon>
        <taxon>Actinomycetota</taxon>
        <taxon>Actinomycetes</taxon>
        <taxon>Kitasatosporales</taxon>
        <taxon>Streptomycetaceae</taxon>
        <taxon>Streptomyces</taxon>
        <taxon>Streptomyces violaceusniger group</taxon>
    </lineage>
</organism>
<dbReference type="EMBL" id="AP019620">
    <property type="protein sequence ID" value="BBJ37767.1"/>
    <property type="molecule type" value="Genomic_DNA"/>
</dbReference>
<accession>A0A499UV58</accession>
<proteinExistence type="predicted"/>
<reference evidence="1 2" key="1">
    <citation type="journal article" date="2020" name="Int. J. Syst. Evol. Microbiol.">
        <title>Reclassification of Streptomyces castelarensis and Streptomyces sporoclivatus as later heterotypic synonyms of Streptomyces antimycoticus.</title>
        <authorList>
            <person name="Komaki H."/>
            <person name="Tamura T."/>
        </authorList>
    </citation>
    <scope>NUCLEOTIDE SEQUENCE [LARGE SCALE GENOMIC DNA]</scope>
    <source>
        <strain evidence="1 2">NBRC 100767</strain>
    </source>
</reference>
<evidence type="ECO:0000313" key="2">
    <source>
        <dbReference type="Proteomes" id="UP000463951"/>
    </source>
</evidence>
<dbReference type="AlphaFoldDB" id="A0A499UV58"/>
<name>A0A499UV58_9ACTN</name>
<sequence length="348" mass="35416">MRIPVTMGLLIAFRDADDRLARRALAGGERGGCFGEWPYGADDGLEPAVPHSRGEVGEPGAVGFDDEEDCPSVLGLDLGRHDDGDQRATGANQGGRVVEDVSADHVEHDVDLADVLQFLGLQVDEGVDAECERGVPVGGPAGADDAGAGLAGELYRDRADAARGAVDQDGLAGGEVAVVEQALPGGEPGDGQCGGQGVVDVSRQRGEVAGFHRDVLGERAVAGPVGQAEHPLADAQAGGAESQLFDDTGQLVPGHARRPVVACAIGPRGGPVQLSGGDARGVYPHDDVVLGRVGVGHVRQGQPGETGVTVSHGDGLHLGPLLGRATRAHSPLVRRAHSGCRGMHAVSA</sequence>